<protein>
    <recommendedName>
        <fullName evidence="12">NB-ARC domain-containing protein</fullName>
    </recommendedName>
</protein>
<evidence type="ECO:0000259" key="10">
    <source>
        <dbReference type="Pfam" id="PF25019"/>
    </source>
</evidence>
<dbReference type="InterPro" id="IPR036388">
    <property type="entry name" value="WH-like_DNA-bd_sf"/>
</dbReference>
<feature type="domain" description="Disease resistance protein winged helix" evidence="9">
    <location>
        <begin position="457"/>
        <end position="532"/>
    </location>
</feature>
<dbReference type="Pfam" id="PF25019">
    <property type="entry name" value="LRR_R13L1-DRL21"/>
    <property type="match status" value="1"/>
</dbReference>
<evidence type="ECO:0008006" key="12">
    <source>
        <dbReference type="Google" id="ProtNLM"/>
    </source>
</evidence>
<feature type="domain" description="R13L1/DRL21-like LRR repeat region" evidence="10">
    <location>
        <begin position="718"/>
        <end position="841"/>
    </location>
</feature>
<evidence type="ECO:0000256" key="1">
    <source>
        <dbReference type="ARBA" id="ARBA00008894"/>
    </source>
</evidence>
<keyword evidence="2" id="KW-0433">Leucine-rich repeat</keyword>
<dbReference type="Gramene" id="PAN24909">
    <property type="protein sequence ID" value="PAN24909"/>
    <property type="gene ID" value="PAHAL_4G227400"/>
</dbReference>
<dbReference type="InterPro" id="IPR056789">
    <property type="entry name" value="LRR_R13L1-DRL21"/>
</dbReference>
<accession>A0A2S3HKI3</accession>
<dbReference type="Pfam" id="PF00931">
    <property type="entry name" value="NB-ARC"/>
    <property type="match status" value="1"/>
</dbReference>
<evidence type="ECO:0000256" key="5">
    <source>
        <dbReference type="ARBA" id="ARBA00022821"/>
    </source>
</evidence>
<dbReference type="Gene3D" id="1.10.10.10">
    <property type="entry name" value="Winged helix-like DNA-binding domain superfamily/Winged helix DNA-binding domain"/>
    <property type="match status" value="1"/>
</dbReference>
<proteinExistence type="inferred from homology"/>
<evidence type="ECO:0000259" key="7">
    <source>
        <dbReference type="Pfam" id="PF00931"/>
    </source>
</evidence>
<evidence type="ECO:0000313" key="11">
    <source>
        <dbReference type="EMBL" id="PAN24909.2"/>
    </source>
</evidence>
<dbReference type="AlphaFoldDB" id="A0A2S3HKI3"/>
<sequence length="1252" mass="141330">MASVYLAFAGKAVATPVISYLLNKAFGYLHRYWKAEDLKALEAELLRTLPQVQAVFDAVDREQIKGHSTALDAWLWQLRDAIEEAEDSLDELEYYKLKEGVKAREEQDEPWGISKLKGKFINKLIKHGPQNGRLKRLKEAIEGLHKVISGVTSFLDFVKVGTVGPHMDCDHWKITGKQYETSSKLTANEVFGLDKEKDLILKWLIGNEPMGANLQFFSIVGHGGFGKTTLAQLIYSEKNVQNYFDLHIWVSVSSHFDALAITKSIIEAITKESTSANTLESLHAILEEKLISQRLLLIFDNVWNDKDMNEWERLFAPLKICGSGSKILITTRMKSVGDMVGNVLGVKGEHLKLGGLQEKDLLMLFNKYAFCRLDLKYPTNLHSLGEQIVKRLGGCPLAAKVIGAHLSSNMSFVHWKKILQDDFQNLQIAKDGIIKVLRLSYHYLPANLQLCFRYCSIFPQGYKFGKKELMEMWLGSGLILRTANESQPLEDTAAEYLDLLARKSFFDFTSIERAGVVLEEYYVMHDIMHDMARAVSSGECLRTAGIGFISIAKTVRHLSIKIEDSVHLKELCHLNKLRSLVIEFVGDDPSMTYYLTFSEVLKELKALRILCLTTKCQFHLPDAISNLVHLRYISVFSSKRSFLVSVHKLFSLYHLQALKIMEYSDGKMLKLDGMGNLVCLRNLHVPYDILSSIPRIGNLTCLQELYGFSLQRKKGYSITELRNLTQLRHLRLRDIQNIDKYEEILDAKLKEKKQLRTLSLHWASYDGDTKKIDDLVLENLQPHSDLEGLDIIGYNGTRLPSWMRNPYLITLVSLKIIKCGKMEQLPSLTSLCSLENLYLQDLSVLVKIGCFSNGSIGSSSEGMGYTGSNEVFPPHLNTLTIRGCPRLRELPTMPSGLNQLKILNSGLIHLPYMQWNYTEGTAPLSSNSRLTVLIEDCPDLTSLAEGFFKQPVYLESIRDIHIFQCEKLEYLPPKGFSELVNLQNLEISYCSMLSGNALEVKLLPSSLENLTITSCGKLENILIGSLTGLNSLNLLKFSECNHMTSLPSTETFKTLTALRTVRLCDCPELSSLGGLQCLESLRYLSIDRCHKLAMIPSRQPSLFHGVKEDGNENLLKLGTLRIDDHSLLYVEPLRSICFARELSICDDPIMTSLPEQWLLQNQTALRHLWVFNVKSLRCLPSSLANLCHLQSFSLFAAPLVESLPQLPASLGKLDISFCHSMLNERCRKGGSDWSKIAHIPVVKINGLQEESS</sequence>
<dbReference type="Gene3D" id="3.40.50.300">
    <property type="entry name" value="P-loop containing nucleotide triphosphate hydrolases"/>
    <property type="match status" value="1"/>
</dbReference>
<feature type="domain" description="Disease resistance N-terminal" evidence="8">
    <location>
        <begin position="17"/>
        <end position="102"/>
    </location>
</feature>
<gene>
    <name evidence="11" type="ORF">PAHAL_4G227400</name>
</gene>
<keyword evidence="4" id="KW-0547">Nucleotide-binding</keyword>
<dbReference type="GO" id="GO:0043531">
    <property type="term" value="F:ADP binding"/>
    <property type="evidence" value="ECO:0007669"/>
    <property type="project" value="InterPro"/>
</dbReference>
<dbReference type="Pfam" id="PF23559">
    <property type="entry name" value="WHD_DRP"/>
    <property type="match status" value="1"/>
</dbReference>
<dbReference type="GO" id="GO:0005524">
    <property type="term" value="F:ATP binding"/>
    <property type="evidence" value="ECO:0007669"/>
    <property type="project" value="UniProtKB-KW"/>
</dbReference>
<dbReference type="PRINTS" id="PR00364">
    <property type="entry name" value="DISEASERSIST"/>
</dbReference>
<organism evidence="11">
    <name type="scientific">Panicum hallii</name>
    <dbReference type="NCBI Taxonomy" id="206008"/>
    <lineage>
        <taxon>Eukaryota</taxon>
        <taxon>Viridiplantae</taxon>
        <taxon>Streptophyta</taxon>
        <taxon>Embryophyta</taxon>
        <taxon>Tracheophyta</taxon>
        <taxon>Spermatophyta</taxon>
        <taxon>Magnoliopsida</taxon>
        <taxon>Liliopsida</taxon>
        <taxon>Poales</taxon>
        <taxon>Poaceae</taxon>
        <taxon>PACMAD clade</taxon>
        <taxon>Panicoideae</taxon>
        <taxon>Panicodae</taxon>
        <taxon>Paniceae</taxon>
        <taxon>Panicinae</taxon>
        <taxon>Panicum</taxon>
        <taxon>Panicum sect. Panicum</taxon>
    </lineage>
</organism>
<dbReference type="SUPFAM" id="SSF52540">
    <property type="entry name" value="P-loop containing nucleoside triphosphate hydrolases"/>
    <property type="match status" value="1"/>
</dbReference>
<feature type="domain" description="NB-ARC" evidence="7">
    <location>
        <begin position="197"/>
        <end position="370"/>
    </location>
</feature>
<evidence type="ECO:0000256" key="6">
    <source>
        <dbReference type="ARBA" id="ARBA00022840"/>
    </source>
</evidence>
<comment type="similarity">
    <text evidence="1">Belongs to the disease resistance NB-LRR family.</text>
</comment>
<keyword evidence="5" id="KW-0611">Plant defense</keyword>
<dbReference type="InterPro" id="IPR042197">
    <property type="entry name" value="Apaf_helical"/>
</dbReference>
<evidence type="ECO:0000259" key="8">
    <source>
        <dbReference type="Pfam" id="PF18052"/>
    </source>
</evidence>
<dbReference type="Proteomes" id="UP000243499">
    <property type="component" value="Chromosome 4"/>
</dbReference>
<dbReference type="InterPro" id="IPR058922">
    <property type="entry name" value="WHD_DRP"/>
</dbReference>
<evidence type="ECO:0000256" key="2">
    <source>
        <dbReference type="ARBA" id="ARBA00022614"/>
    </source>
</evidence>
<evidence type="ECO:0000256" key="4">
    <source>
        <dbReference type="ARBA" id="ARBA00022741"/>
    </source>
</evidence>
<dbReference type="Gene3D" id="3.80.10.10">
    <property type="entry name" value="Ribonuclease Inhibitor"/>
    <property type="match status" value="3"/>
</dbReference>
<keyword evidence="6" id="KW-0067">ATP-binding</keyword>
<dbReference type="EMBL" id="CM008049">
    <property type="protein sequence ID" value="PAN24509.1"/>
    <property type="molecule type" value="Genomic_DNA"/>
</dbReference>
<dbReference type="GO" id="GO:0051707">
    <property type="term" value="P:response to other organism"/>
    <property type="evidence" value="ECO:0007669"/>
    <property type="project" value="UniProtKB-ARBA"/>
</dbReference>
<reference evidence="11" key="1">
    <citation type="submission" date="2018-04" db="EMBL/GenBank/DDBJ databases">
        <title>WGS assembly of Panicum hallii.</title>
        <authorList>
            <person name="Lovell J."/>
            <person name="Jenkins J."/>
            <person name="Lowry D."/>
            <person name="Mamidi S."/>
            <person name="Sreedasyam A."/>
            <person name="Weng X."/>
            <person name="Barry K."/>
            <person name="Bonette J."/>
            <person name="Campitelli B."/>
            <person name="Daum C."/>
            <person name="Gordon S."/>
            <person name="Gould B."/>
            <person name="Lipzen A."/>
            <person name="Macqueen A."/>
            <person name="Palacio-Mejia J."/>
            <person name="Plott C."/>
            <person name="Shakirov E."/>
            <person name="Shu S."/>
            <person name="Yoshinaga Y."/>
            <person name="Zane M."/>
            <person name="Rokhsar D."/>
            <person name="Grimwood J."/>
            <person name="Schmutz J."/>
            <person name="Juenger T."/>
        </authorList>
    </citation>
    <scope>NUCLEOTIDE SEQUENCE [LARGE SCALE GENOMIC DNA]</scope>
    <source>
        <strain evidence="11">FIL2</strain>
    </source>
</reference>
<dbReference type="Gramene" id="PAN24509">
    <property type="protein sequence ID" value="PAN24509"/>
    <property type="gene ID" value="PAHAL_4G227400"/>
</dbReference>
<dbReference type="GO" id="GO:0006952">
    <property type="term" value="P:defense response"/>
    <property type="evidence" value="ECO:0007669"/>
    <property type="project" value="UniProtKB-KW"/>
</dbReference>
<dbReference type="InterPro" id="IPR041118">
    <property type="entry name" value="Rx_N"/>
</dbReference>
<dbReference type="EMBL" id="CM008049">
    <property type="protein sequence ID" value="PAN24909.2"/>
    <property type="molecule type" value="Genomic_DNA"/>
</dbReference>
<name>A0A2S3HKI3_9POAL</name>
<dbReference type="Gene3D" id="1.10.8.430">
    <property type="entry name" value="Helical domain of apoptotic protease-activating factors"/>
    <property type="match status" value="1"/>
</dbReference>
<dbReference type="InterPro" id="IPR002182">
    <property type="entry name" value="NB-ARC"/>
</dbReference>
<dbReference type="PANTHER" id="PTHR36766">
    <property type="entry name" value="PLANT BROAD-SPECTRUM MILDEW RESISTANCE PROTEIN RPW8"/>
    <property type="match status" value="1"/>
</dbReference>
<dbReference type="PANTHER" id="PTHR36766:SF60">
    <property type="entry name" value="NB-ARC DOMAIN-CONTAINING PROTEIN"/>
    <property type="match status" value="1"/>
</dbReference>
<dbReference type="SUPFAM" id="SSF52058">
    <property type="entry name" value="L domain-like"/>
    <property type="match status" value="2"/>
</dbReference>
<dbReference type="InterPro" id="IPR032675">
    <property type="entry name" value="LRR_dom_sf"/>
</dbReference>
<evidence type="ECO:0000256" key="3">
    <source>
        <dbReference type="ARBA" id="ARBA00022737"/>
    </source>
</evidence>
<evidence type="ECO:0000259" key="9">
    <source>
        <dbReference type="Pfam" id="PF23559"/>
    </source>
</evidence>
<dbReference type="InterPro" id="IPR027417">
    <property type="entry name" value="P-loop_NTPase"/>
</dbReference>
<keyword evidence="3" id="KW-0677">Repeat</keyword>
<dbReference type="Pfam" id="PF18052">
    <property type="entry name" value="Rx_N"/>
    <property type="match status" value="1"/>
</dbReference>